<accession>A0AAV7R7W7</accession>
<comment type="caution">
    <text evidence="2">The sequence shown here is derived from an EMBL/GenBank/DDBJ whole genome shotgun (WGS) entry which is preliminary data.</text>
</comment>
<feature type="region of interest" description="Disordered" evidence="1">
    <location>
        <begin position="1"/>
        <end position="152"/>
    </location>
</feature>
<proteinExistence type="predicted"/>
<reference evidence="2" key="1">
    <citation type="journal article" date="2022" name="bioRxiv">
        <title>Sequencing and chromosome-scale assembly of the giantPleurodeles waltlgenome.</title>
        <authorList>
            <person name="Brown T."/>
            <person name="Elewa A."/>
            <person name="Iarovenko S."/>
            <person name="Subramanian E."/>
            <person name="Araus A.J."/>
            <person name="Petzold A."/>
            <person name="Susuki M."/>
            <person name="Suzuki K.-i.T."/>
            <person name="Hayashi T."/>
            <person name="Toyoda A."/>
            <person name="Oliveira C."/>
            <person name="Osipova E."/>
            <person name="Leigh N.D."/>
            <person name="Simon A."/>
            <person name="Yun M.H."/>
        </authorList>
    </citation>
    <scope>NUCLEOTIDE SEQUENCE</scope>
    <source>
        <strain evidence="2">20211129_DDA</strain>
        <tissue evidence="2">Liver</tissue>
    </source>
</reference>
<organism evidence="2 3">
    <name type="scientific">Pleurodeles waltl</name>
    <name type="common">Iberian ribbed newt</name>
    <dbReference type="NCBI Taxonomy" id="8319"/>
    <lineage>
        <taxon>Eukaryota</taxon>
        <taxon>Metazoa</taxon>
        <taxon>Chordata</taxon>
        <taxon>Craniata</taxon>
        <taxon>Vertebrata</taxon>
        <taxon>Euteleostomi</taxon>
        <taxon>Amphibia</taxon>
        <taxon>Batrachia</taxon>
        <taxon>Caudata</taxon>
        <taxon>Salamandroidea</taxon>
        <taxon>Salamandridae</taxon>
        <taxon>Pleurodelinae</taxon>
        <taxon>Pleurodeles</taxon>
    </lineage>
</organism>
<feature type="compositionally biased region" description="Basic and acidic residues" evidence="1">
    <location>
        <begin position="33"/>
        <end position="50"/>
    </location>
</feature>
<protein>
    <submittedName>
        <fullName evidence="2">Uncharacterized protein</fullName>
    </submittedName>
</protein>
<dbReference type="AlphaFoldDB" id="A0AAV7R7W7"/>
<name>A0AAV7R7W7_PLEWA</name>
<evidence type="ECO:0000256" key="1">
    <source>
        <dbReference type="SAM" id="MobiDB-lite"/>
    </source>
</evidence>
<dbReference type="Proteomes" id="UP001066276">
    <property type="component" value="Chromosome 5"/>
</dbReference>
<feature type="compositionally biased region" description="Basic and acidic residues" evidence="1">
    <location>
        <begin position="61"/>
        <end position="74"/>
    </location>
</feature>
<sequence>MAVVVAVCESPKAKISGQKTAERQGRSASIPTSHKEDPGEAQRRELKQDGETGSPGVAGAHKGEELATEQEGKPAGETNEEQGLKEAQNEDQSLDLSAGTARGAGKEASQAQGGKKKAKSVRPGDSTRQGDEGARVSKPIGEIGGQVAQDGPRTLVRRTRGASGELADENAKVMREVMEDDELELDYGDDTIHLQDRLCLAVHFIPLLFQCLQLLCTS</sequence>
<keyword evidence="3" id="KW-1185">Reference proteome</keyword>
<evidence type="ECO:0000313" key="3">
    <source>
        <dbReference type="Proteomes" id="UP001066276"/>
    </source>
</evidence>
<gene>
    <name evidence="2" type="ORF">NDU88_001419</name>
</gene>
<dbReference type="EMBL" id="JANPWB010000009">
    <property type="protein sequence ID" value="KAJ1148591.1"/>
    <property type="molecule type" value="Genomic_DNA"/>
</dbReference>
<evidence type="ECO:0000313" key="2">
    <source>
        <dbReference type="EMBL" id="KAJ1148591.1"/>
    </source>
</evidence>